<keyword evidence="2" id="KW-1185">Reference proteome</keyword>
<sequence length="74" mass="8719">MHEIPDLIGFELKEGLEYLKKKGLIYQLVEYKVPDQSYPSNSVRRIIRQRRLDTGEIEIVYCVDTYQLGKESNV</sequence>
<evidence type="ECO:0000313" key="2">
    <source>
        <dbReference type="Proteomes" id="UP000267250"/>
    </source>
</evidence>
<organism evidence="1 2">
    <name type="scientific">Anoxybacter fermentans</name>
    <dbReference type="NCBI Taxonomy" id="1323375"/>
    <lineage>
        <taxon>Bacteria</taxon>
        <taxon>Bacillati</taxon>
        <taxon>Bacillota</taxon>
        <taxon>Clostridia</taxon>
        <taxon>Halanaerobiales</taxon>
        <taxon>Anoxybacter</taxon>
    </lineage>
</organism>
<proteinExistence type="predicted"/>
<dbReference type="AlphaFoldDB" id="A0A3S9SVR8"/>
<accession>A0A3S9SVR8</accession>
<protein>
    <submittedName>
        <fullName evidence="1">Uncharacterized protein</fullName>
    </submittedName>
</protein>
<dbReference type="RefSeq" id="WP_127015708.1">
    <property type="nucleotide sequence ID" value="NZ_CP016379.1"/>
</dbReference>
<evidence type="ECO:0000313" key="1">
    <source>
        <dbReference type="EMBL" id="AZR72375.1"/>
    </source>
</evidence>
<dbReference type="EMBL" id="CP016379">
    <property type="protein sequence ID" value="AZR72375.1"/>
    <property type="molecule type" value="Genomic_DNA"/>
</dbReference>
<reference evidence="1 2" key="1">
    <citation type="submission" date="2016-07" db="EMBL/GenBank/DDBJ databases">
        <title>Genome and transcriptome analysis of iron-reducing fermentative bacteria Anoxybacter fermentans.</title>
        <authorList>
            <person name="Zeng X."/>
            <person name="Shao Z."/>
        </authorList>
    </citation>
    <scope>NUCLEOTIDE SEQUENCE [LARGE SCALE GENOMIC DNA]</scope>
    <source>
        <strain evidence="1 2">DY22613</strain>
    </source>
</reference>
<gene>
    <name evidence="1" type="ORF">BBF96_02575</name>
</gene>
<dbReference type="Proteomes" id="UP000267250">
    <property type="component" value="Chromosome"/>
</dbReference>
<name>A0A3S9SVR8_9FIRM</name>
<dbReference type="KEGG" id="aft:BBF96_02575"/>